<dbReference type="Gene3D" id="3.80.10.10">
    <property type="entry name" value="Ribonuclease Inhibitor"/>
    <property type="match status" value="2"/>
</dbReference>
<feature type="transmembrane region" description="Helical" evidence="4">
    <location>
        <begin position="280"/>
        <end position="300"/>
    </location>
</feature>
<evidence type="ECO:0000256" key="4">
    <source>
        <dbReference type="SAM" id="Phobius"/>
    </source>
</evidence>
<dbReference type="InterPro" id="IPR000372">
    <property type="entry name" value="LRRNT"/>
</dbReference>
<evidence type="ECO:0000256" key="3">
    <source>
        <dbReference type="ARBA" id="ARBA00022737"/>
    </source>
</evidence>
<accession>A0A6P8R2X3</accession>
<evidence type="ECO:0000259" key="7">
    <source>
        <dbReference type="SMART" id="SM00082"/>
    </source>
</evidence>
<dbReference type="Proteomes" id="UP000515159">
    <property type="component" value="Chromosome 6"/>
</dbReference>
<dbReference type="RefSeq" id="XP_033804452.1">
    <property type="nucleotide sequence ID" value="XM_033948561.1"/>
</dbReference>
<feature type="chain" id="PRO_5028040735" evidence="5">
    <location>
        <begin position="18"/>
        <end position="342"/>
    </location>
</feature>
<keyword evidence="2 5" id="KW-0732">Signal</keyword>
<dbReference type="GO" id="GO:0005886">
    <property type="term" value="C:plasma membrane"/>
    <property type="evidence" value="ECO:0007669"/>
    <property type="project" value="TreeGrafter"/>
</dbReference>
<dbReference type="AlphaFoldDB" id="A0A6P8R2X3"/>
<evidence type="ECO:0000313" key="8">
    <source>
        <dbReference type="Proteomes" id="UP000515159"/>
    </source>
</evidence>
<gene>
    <name evidence="9" type="primary">TPBGL</name>
</gene>
<dbReference type="GeneID" id="117362330"/>
<dbReference type="GO" id="GO:0090090">
    <property type="term" value="P:negative regulation of canonical Wnt signaling pathway"/>
    <property type="evidence" value="ECO:0007669"/>
    <property type="project" value="TreeGrafter"/>
</dbReference>
<feature type="domain" description="LRRCT" evidence="7">
    <location>
        <begin position="218"/>
        <end position="271"/>
    </location>
</feature>
<name>A0A6P8R2X3_GEOSA</name>
<dbReference type="InterPro" id="IPR001611">
    <property type="entry name" value="Leu-rich_rpt"/>
</dbReference>
<dbReference type="Pfam" id="PF13855">
    <property type="entry name" value="LRR_8"/>
    <property type="match status" value="2"/>
</dbReference>
<reference evidence="9" key="1">
    <citation type="submission" date="2025-08" db="UniProtKB">
        <authorList>
            <consortium name="RefSeq"/>
        </authorList>
    </citation>
    <scope>IDENTIFICATION</scope>
</reference>
<organism evidence="8 9">
    <name type="scientific">Geotrypetes seraphini</name>
    <name type="common">Gaboon caecilian</name>
    <name type="synonym">Caecilia seraphini</name>
    <dbReference type="NCBI Taxonomy" id="260995"/>
    <lineage>
        <taxon>Eukaryota</taxon>
        <taxon>Metazoa</taxon>
        <taxon>Chordata</taxon>
        <taxon>Craniata</taxon>
        <taxon>Vertebrata</taxon>
        <taxon>Euteleostomi</taxon>
        <taxon>Amphibia</taxon>
        <taxon>Gymnophiona</taxon>
        <taxon>Geotrypetes</taxon>
    </lineage>
</organism>
<evidence type="ECO:0000256" key="2">
    <source>
        <dbReference type="ARBA" id="ARBA00022729"/>
    </source>
</evidence>
<feature type="signal peptide" evidence="5">
    <location>
        <begin position="1"/>
        <end position="17"/>
    </location>
</feature>
<dbReference type="KEGG" id="gsh:117362330"/>
<dbReference type="InterPro" id="IPR032675">
    <property type="entry name" value="LRR_dom_sf"/>
</dbReference>
<dbReference type="OrthoDB" id="1574204at2759"/>
<proteinExistence type="predicted"/>
<keyword evidence="1" id="KW-0433">Leucine-rich repeat</keyword>
<sequence>MLLFLLRATGALGPAGGSHTCPPTCNCSAETGLVKCSESTLQQIPRDLPFGVQNLTVVGSDLQVLSATSFRGKGGNSTWATLTTLILSNDRIHTVEDRAFWDLFALTTLDLSHNPLATIARNAFLGCPLLRTLKLNGVLGPEGAASVEQLLVATALPRSLRQLELTGNRLITLPAALLDRLPDLQVLDLRHNSLATLPEAAVATLAQRGRPQLYLDPNPFVCECQLQPLLAWLANASQMQVADADNLRCAAPATLNGSFLLQLQASEVGCSHQDLQTASYVFFSIVLALIGVTFLTVLYLNRRGIKRWLNNLREACRDQMEGYHYRYEQDADPRRVSAADGV</sequence>
<dbReference type="FunCoup" id="A0A6P8R2X3">
    <property type="interactions" value="436"/>
</dbReference>
<dbReference type="PANTHER" id="PTHR24364:SF16">
    <property type="entry name" value="TROPHOBLAST GLYCOPROTEIN-LIKE"/>
    <property type="match status" value="1"/>
</dbReference>
<dbReference type="SUPFAM" id="SSF52058">
    <property type="entry name" value="L domain-like"/>
    <property type="match status" value="1"/>
</dbReference>
<feature type="domain" description="LRRNT" evidence="6">
    <location>
        <begin position="20"/>
        <end position="54"/>
    </location>
</feature>
<dbReference type="SMART" id="SM00013">
    <property type="entry name" value="LRRNT"/>
    <property type="match status" value="1"/>
</dbReference>
<dbReference type="PANTHER" id="PTHR24364">
    <property type="entry name" value="LP06937P"/>
    <property type="match status" value="1"/>
</dbReference>
<keyword evidence="4" id="KW-0472">Membrane</keyword>
<dbReference type="PROSITE" id="PS51450">
    <property type="entry name" value="LRR"/>
    <property type="match status" value="1"/>
</dbReference>
<dbReference type="InterPro" id="IPR052286">
    <property type="entry name" value="Wnt_signaling_inhibitor"/>
</dbReference>
<evidence type="ECO:0000313" key="9">
    <source>
        <dbReference type="RefSeq" id="XP_033804452.1"/>
    </source>
</evidence>
<keyword evidence="4" id="KW-0812">Transmembrane</keyword>
<keyword evidence="8" id="KW-1185">Reference proteome</keyword>
<evidence type="ECO:0000259" key="6">
    <source>
        <dbReference type="SMART" id="SM00013"/>
    </source>
</evidence>
<protein>
    <submittedName>
        <fullName evidence="9">Trophoblast glycoprotein-like</fullName>
    </submittedName>
</protein>
<keyword evidence="3" id="KW-0677">Repeat</keyword>
<dbReference type="SMART" id="SM00082">
    <property type="entry name" value="LRRCT"/>
    <property type="match status" value="1"/>
</dbReference>
<dbReference type="InParanoid" id="A0A6P8R2X3"/>
<dbReference type="InterPro" id="IPR003591">
    <property type="entry name" value="Leu-rich_rpt_typical-subtyp"/>
</dbReference>
<evidence type="ECO:0000256" key="5">
    <source>
        <dbReference type="SAM" id="SignalP"/>
    </source>
</evidence>
<dbReference type="CTD" id="100507050"/>
<dbReference type="SMART" id="SM00369">
    <property type="entry name" value="LRR_TYP"/>
    <property type="match status" value="3"/>
</dbReference>
<keyword evidence="4" id="KW-1133">Transmembrane helix</keyword>
<dbReference type="InterPro" id="IPR000483">
    <property type="entry name" value="Cys-rich_flank_reg_C"/>
</dbReference>
<dbReference type="PRINTS" id="PR00019">
    <property type="entry name" value="LEURICHRPT"/>
</dbReference>
<evidence type="ECO:0000256" key="1">
    <source>
        <dbReference type="ARBA" id="ARBA00022614"/>
    </source>
</evidence>